<dbReference type="GO" id="GO:0046872">
    <property type="term" value="F:metal ion binding"/>
    <property type="evidence" value="ECO:0007669"/>
    <property type="project" value="UniProtKB-KW"/>
</dbReference>
<sequence>MQHRKKTNHKNKNQLITALVANREGEIFELEGYAAVGMAASLYEPLTIGRTVPMPYGGELMYLPTRSPIVCNMKTGEIERLIENPYLPGDPIFPVAAFNSPGYVQAWLSAYVEDQPAVPLPLFSYGAVGWHEGEFRSAVICVDSEPRQDLRRMQREKIVAGVRQMRKVMPENRLRKHLEKCALEYGCPAGKNFFLSRYEAPLPTSRACNARCMGCISLQKDSDIPCSQNRISFTPSPPEIAEVALEHIGRVKKSVVSFGQGCEGDPLLAADVIEPAIRRIRETTPEGTINMNTNGSLPDVLEKLFDAGLDSIRVSMNSVREACYTAYFRPAGYTFRDVLKSIDLALGRGKFVAINYLNCPGFTDSPEEAEAFIRFREQHPVHLIQWRNLNFDPIRYWKAMNEVATHSTPIGMKTLLHRIRGLFPDLRYGYFNPPKEKWGPKRGKRVI</sequence>
<evidence type="ECO:0000256" key="6">
    <source>
        <dbReference type="ARBA" id="ARBA00023014"/>
    </source>
</evidence>
<dbReference type="InterPro" id="IPR034457">
    <property type="entry name" value="Organic_radical-activating"/>
</dbReference>
<dbReference type="PANTHER" id="PTHR30352:SF5">
    <property type="entry name" value="PYRUVATE FORMATE-LYASE 1-ACTIVATING ENZYME"/>
    <property type="match status" value="1"/>
</dbReference>
<dbReference type="InterPro" id="IPR007197">
    <property type="entry name" value="rSAM"/>
</dbReference>
<evidence type="ECO:0000259" key="7">
    <source>
        <dbReference type="PROSITE" id="PS51918"/>
    </source>
</evidence>
<dbReference type="AlphaFoldDB" id="A0A401G1L0"/>
<evidence type="ECO:0000256" key="4">
    <source>
        <dbReference type="ARBA" id="ARBA00022723"/>
    </source>
</evidence>
<dbReference type="GO" id="GO:0051539">
    <property type="term" value="F:4 iron, 4 sulfur cluster binding"/>
    <property type="evidence" value="ECO:0007669"/>
    <property type="project" value="UniProtKB-KW"/>
</dbReference>
<keyword evidence="9" id="KW-1185">Reference proteome</keyword>
<dbReference type="InterPro" id="IPR058240">
    <property type="entry name" value="rSAM_sf"/>
</dbReference>
<dbReference type="SUPFAM" id="SSF102114">
    <property type="entry name" value="Radical SAM enzymes"/>
    <property type="match status" value="1"/>
</dbReference>
<evidence type="ECO:0000256" key="3">
    <source>
        <dbReference type="ARBA" id="ARBA00022691"/>
    </source>
</evidence>
<dbReference type="PROSITE" id="PS51918">
    <property type="entry name" value="RADICAL_SAM"/>
    <property type="match status" value="1"/>
</dbReference>
<dbReference type="PANTHER" id="PTHR30352">
    <property type="entry name" value="PYRUVATE FORMATE-LYASE-ACTIVATING ENZYME"/>
    <property type="match status" value="1"/>
</dbReference>
<gene>
    <name evidence="8" type="ORF">DENIS_4099</name>
</gene>
<dbReference type="Proteomes" id="UP000288096">
    <property type="component" value="Unassembled WGS sequence"/>
</dbReference>
<dbReference type="SFLD" id="SFLDG01109">
    <property type="entry name" value="Uncharacterised_Radical_SAM_Su"/>
    <property type="match status" value="1"/>
</dbReference>
<dbReference type="SFLD" id="SFLDS00029">
    <property type="entry name" value="Radical_SAM"/>
    <property type="match status" value="1"/>
</dbReference>
<evidence type="ECO:0000256" key="5">
    <source>
        <dbReference type="ARBA" id="ARBA00023004"/>
    </source>
</evidence>
<keyword evidence="3" id="KW-0949">S-adenosyl-L-methionine</keyword>
<keyword evidence="5" id="KW-0408">Iron</keyword>
<organism evidence="8 9">
    <name type="scientific">Desulfonema ishimotonii</name>
    <dbReference type="NCBI Taxonomy" id="45657"/>
    <lineage>
        <taxon>Bacteria</taxon>
        <taxon>Pseudomonadati</taxon>
        <taxon>Thermodesulfobacteriota</taxon>
        <taxon>Desulfobacteria</taxon>
        <taxon>Desulfobacterales</taxon>
        <taxon>Desulfococcaceae</taxon>
        <taxon>Desulfonema</taxon>
    </lineage>
</organism>
<keyword evidence="4" id="KW-0479">Metal-binding</keyword>
<evidence type="ECO:0000313" key="9">
    <source>
        <dbReference type="Proteomes" id="UP000288096"/>
    </source>
</evidence>
<protein>
    <submittedName>
        <fullName evidence="8">Radical SAM protein</fullName>
    </submittedName>
</protein>
<comment type="caution">
    <text evidence="8">The sequence shown here is derived from an EMBL/GenBank/DDBJ whole genome shotgun (WGS) entry which is preliminary data.</text>
</comment>
<dbReference type="GO" id="GO:0003824">
    <property type="term" value="F:catalytic activity"/>
    <property type="evidence" value="ECO:0007669"/>
    <property type="project" value="InterPro"/>
</dbReference>
<accession>A0A401G1L0</accession>
<dbReference type="OrthoDB" id="9764628at2"/>
<dbReference type="EMBL" id="BEXT01000001">
    <property type="protein sequence ID" value="GBC63110.1"/>
    <property type="molecule type" value="Genomic_DNA"/>
</dbReference>
<evidence type="ECO:0000313" key="8">
    <source>
        <dbReference type="EMBL" id="GBC63110.1"/>
    </source>
</evidence>
<dbReference type="RefSeq" id="WP_124330228.1">
    <property type="nucleotide sequence ID" value="NZ_BEXT01000001.1"/>
</dbReference>
<keyword evidence="6" id="KW-0411">Iron-sulfur</keyword>
<reference evidence="9" key="2">
    <citation type="submission" date="2019-01" db="EMBL/GenBank/DDBJ databases">
        <title>Genome sequence of Desulfonema ishimotonii strain Tokyo 01.</title>
        <authorList>
            <person name="Fukui M."/>
        </authorList>
    </citation>
    <scope>NUCLEOTIDE SEQUENCE [LARGE SCALE GENOMIC DNA]</scope>
    <source>
        <strain evidence="9">Tokyo 01</strain>
    </source>
</reference>
<dbReference type="CDD" id="cd01335">
    <property type="entry name" value="Radical_SAM"/>
    <property type="match status" value="1"/>
</dbReference>
<dbReference type="Pfam" id="PF04055">
    <property type="entry name" value="Radical_SAM"/>
    <property type="match status" value="1"/>
</dbReference>
<evidence type="ECO:0000256" key="2">
    <source>
        <dbReference type="ARBA" id="ARBA00022485"/>
    </source>
</evidence>
<evidence type="ECO:0000256" key="1">
    <source>
        <dbReference type="ARBA" id="ARBA00001966"/>
    </source>
</evidence>
<dbReference type="InterPro" id="IPR013785">
    <property type="entry name" value="Aldolase_TIM"/>
</dbReference>
<feature type="domain" description="Radical SAM core" evidence="7">
    <location>
        <begin position="194"/>
        <end position="425"/>
    </location>
</feature>
<dbReference type="SFLD" id="SFLDG01067">
    <property type="entry name" value="SPASM/twitch_domain_containing"/>
    <property type="match status" value="1"/>
</dbReference>
<keyword evidence="2" id="KW-0004">4Fe-4S</keyword>
<comment type="cofactor">
    <cofactor evidence="1">
        <name>[4Fe-4S] cluster</name>
        <dbReference type="ChEBI" id="CHEBI:49883"/>
    </cofactor>
</comment>
<dbReference type="Gene3D" id="3.20.20.70">
    <property type="entry name" value="Aldolase class I"/>
    <property type="match status" value="1"/>
</dbReference>
<name>A0A401G1L0_9BACT</name>
<reference evidence="9" key="1">
    <citation type="submission" date="2017-11" db="EMBL/GenBank/DDBJ databases">
        <authorList>
            <person name="Watanabe M."/>
            <person name="Kojima H."/>
        </authorList>
    </citation>
    <scope>NUCLEOTIDE SEQUENCE [LARGE SCALE GENOMIC DNA]</scope>
    <source>
        <strain evidence="9">Tokyo 01</strain>
    </source>
</reference>
<proteinExistence type="predicted"/>